<proteinExistence type="predicted"/>
<keyword evidence="3" id="KW-1185">Reference proteome</keyword>
<dbReference type="InterPro" id="IPR029044">
    <property type="entry name" value="Nucleotide-diphossugar_trans"/>
</dbReference>
<comment type="caution">
    <text evidence="2">The sequence shown here is derived from an EMBL/GenBank/DDBJ whole genome shotgun (WGS) entry which is preliminary data.</text>
</comment>
<dbReference type="Pfam" id="PF00535">
    <property type="entry name" value="Glycos_transf_2"/>
    <property type="match status" value="1"/>
</dbReference>
<dbReference type="EMBL" id="CAXJRC010000009">
    <property type="protein sequence ID" value="CAL2105744.1"/>
    <property type="molecule type" value="Genomic_DNA"/>
</dbReference>
<dbReference type="CDD" id="cd06433">
    <property type="entry name" value="GT_2_WfgS_like"/>
    <property type="match status" value="1"/>
</dbReference>
<dbReference type="SUPFAM" id="SSF53448">
    <property type="entry name" value="Nucleotide-diphospho-sugar transferases"/>
    <property type="match status" value="1"/>
</dbReference>
<organism evidence="2 3">
    <name type="scientific">Tenacibaculum vairaonense</name>
    <dbReference type="NCBI Taxonomy" id="3137860"/>
    <lineage>
        <taxon>Bacteria</taxon>
        <taxon>Pseudomonadati</taxon>
        <taxon>Bacteroidota</taxon>
        <taxon>Flavobacteriia</taxon>
        <taxon>Flavobacteriales</taxon>
        <taxon>Flavobacteriaceae</taxon>
        <taxon>Tenacibaculum</taxon>
    </lineage>
</organism>
<dbReference type="PANTHER" id="PTHR43685">
    <property type="entry name" value="GLYCOSYLTRANSFERASE"/>
    <property type="match status" value="1"/>
</dbReference>
<name>A0ABP1FB91_9FLAO</name>
<dbReference type="InterPro" id="IPR050834">
    <property type="entry name" value="Glycosyltransf_2"/>
</dbReference>
<protein>
    <submittedName>
        <fullName evidence="2">Glycosyltransferase</fullName>
        <ecNumber evidence="2">2.4.1.-</ecNumber>
    </submittedName>
</protein>
<sequence>MNKKQLVSVITVTYNSESTVIDTIEGVLNQSYPNIEYIIVDGNSSDETLNIIKSYEEKFKNRGYTYKWISERDRGIYDAYNKGVKLASGNIIGIINSDDWYNEEAVTEIEKVFNDKSKVIVAGEKRKVTFDKQHYGIYYNKKNVKKNINKVMPLNFPATFIHKSVYNEIGFFDTKYRLSADYDLVFRAFNAGVDFMFTDEIIVNMRNSGATGQLNSLWITAKEDQHIRKKNKVKLTNWYYFKRIIFNCLVIARDSVRNIINKK</sequence>
<evidence type="ECO:0000259" key="1">
    <source>
        <dbReference type="Pfam" id="PF00535"/>
    </source>
</evidence>
<gene>
    <name evidence="2" type="ORF">T190115A13A_180073</name>
</gene>
<evidence type="ECO:0000313" key="2">
    <source>
        <dbReference type="EMBL" id="CAL2105744.1"/>
    </source>
</evidence>
<accession>A0ABP1FB91</accession>
<dbReference type="EC" id="2.4.1.-" evidence="2"/>
<dbReference type="PANTHER" id="PTHR43685:SF11">
    <property type="entry name" value="GLYCOSYLTRANSFERASE TAGX-RELATED"/>
    <property type="match status" value="1"/>
</dbReference>
<dbReference type="GO" id="GO:0016757">
    <property type="term" value="F:glycosyltransferase activity"/>
    <property type="evidence" value="ECO:0007669"/>
    <property type="project" value="UniProtKB-KW"/>
</dbReference>
<feature type="domain" description="Glycosyltransferase 2-like" evidence="1">
    <location>
        <begin position="8"/>
        <end position="140"/>
    </location>
</feature>
<dbReference type="RefSeq" id="WP_348737562.1">
    <property type="nucleotide sequence ID" value="NZ_CAXJRC010000009.1"/>
</dbReference>
<dbReference type="InterPro" id="IPR001173">
    <property type="entry name" value="Glyco_trans_2-like"/>
</dbReference>
<reference evidence="2 3" key="1">
    <citation type="submission" date="2024-05" db="EMBL/GenBank/DDBJ databases">
        <authorList>
            <person name="Duchaud E."/>
        </authorList>
    </citation>
    <scope>NUCLEOTIDE SEQUENCE [LARGE SCALE GENOMIC DNA]</scope>
    <source>
        <strain evidence="2">Ena-SAMPLE-TAB-13-05-2024-13:56:06:370-140305</strain>
    </source>
</reference>
<dbReference type="Gene3D" id="3.90.550.10">
    <property type="entry name" value="Spore Coat Polysaccharide Biosynthesis Protein SpsA, Chain A"/>
    <property type="match status" value="1"/>
</dbReference>
<keyword evidence="2" id="KW-0328">Glycosyltransferase</keyword>
<keyword evidence="2" id="KW-0808">Transferase</keyword>
<evidence type="ECO:0000313" key="3">
    <source>
        <dbReference type="Proteomes" id="UP001497602"/>
    </source>
</evidence>
<dbReference type="Proteomes" id="UP001497602">
    <property type="component" value="Unassembled WGS sequence"/>
</dbReference>